<protein>
    <submittedName>
        <fullName evidence="1">Uncharacterized protein</fullName>
    </submittedName>
</protein>
<gene>
    <name evidence="1" type="ORF">FRX31_013465</name>
</gene>
<reference evidence="1 2" key="1">
    <citation type="submission" date="2020-06" db="EMBL/GenBank/DDBJ databases">
        <title>Transcriptomic and genomic resources for Thalictrum thalictroides and T. hernandezii: Facilitating candidate gene discovery in an emerging model plant lineage.</title>
        <authorList>
            <person name="Arias T."/>
            <person name="Riano-Pachon D.M."/>
            <person name="Di Stilio V.S."/>
        </authorList>
    </citation>
    <scope>NUCLEOTIDE SEQUENCE [LARGE SCALE GENOMIC DNA]</scope>
    <source>
        <strain evidence="2">cv. WT478/WT964</strain>
        <tissue evidence="1">Leaves</tissue>
    </source>
</reference>
<dbReference type="EMBL" id="JABWDY010015300">
    <property type="protein sequence ID" value="KAF5196948.1"/>
    <property type="molecule type" value="Genomic_DNA"/>
</dbReference>
<sequence length="78" mass="8785">MLIEAFSPPFNLCQGSFYLYIPTLKKTVFHYSGCASLVYIQHFTKSDFDAPSVVKEVLIGLFGLDDSYFLVPRLIGSQ</sequence>
<accession>A0A7J6WJ19</accession>
<evidence type="ECO:0000313" key="1">
    <source>
        <dbReference type="EMBL" id="KAF5196948.1"/>
    </source>
</evidence>
<proteinExistence type="predicted"/>
<dbReference type="AlphaFoldDB" id="A0A7J6WJ19"/>
<keyword evidence="2" id="KW-1185">Reference proteome</keyword>
<organism evidence="1 2">
    <name type="scientific">Thalictrum thalictroides</name>
    <name type="common">Rue-anemone</name>
    <name type="synonym">Anemone thalictroides</name>
    <dbReference type="NCBI Taxonomy" id="46969"/>
    <lineage>
        <taxon>Eukaryota</taxon>
        <taxon>Viridiplantae</taxon>
        <taxon>Streptophyta</taxon>
        <taxon>Embryophyta</taxon>
        <taxon>Tracheophyta</taxon>
        <taxon>Spermatophyta</taxon>
        <taxon>Magnoliopsida</taxon>
        <taxon>Ranunculales</taxon>
        <taxon>Ranunculaceae</taxon>
        <taxon>Thalictroideae</taxon>
        <taxon>Thalictrum</taxon>
    </lineage>
</organism>
<comment type="caution">
    <text evidence="1">The sequence shown here is derived from an EMBL/GenBank/DDBJ whole genome shotgun (WGS) entry which is preliminary data.</text>
</comment>
<name>A0A7J6WJ19_THATH</name>
<evidence type="ECO:0000313" key="2">
    <source>
        <dbReference type="Proteomes" id="UP000554482"/>
    </source>
</evidence>
<dbReference type="Proteomes" id="UP000554482">
    <property type="component" value="Unassembled WGS sequence"/>
</dbReference>